<sequence>MFGGLRRQIRRLRKTPSVLFRSEPDPRELLEASRRYDPGAEPVDDGIRLSTGRLLRGPVELAPEQSTGARIPAGWYFALLAEGGTKGPDPIVTGLARALDGSPHLADPVNFGHPDDPVTAVYTAKAIDPATVGDLVSARLPGARITGKDRKFYGFTAADDDEPLLLAFDATVSAKPRRRRSTNGQFPAVRHLGETVYRCSVHLTDDTTTLHQTRLRRAGELALALAEATGGVALDVCGFRLGSPDDVDYREFATQ</sequence>
<evidence type="ECO:0000313" key="1">
    <source>
        <dbReference type="EMBL" id="MBK1783424.1"/>
    </source>
</evidence>
<name>A0A934QPM2_9PSEU</name>
<protein>
    <submittedName>
        <fullName evidence="1">Uncharacterized protein</fullName>
    </submittedName>
</protein>
<accession>A0A934QPM2</accession>
<dbReference type="RefSeq" id="WP_200314721.1">
    <property type="nucleotide sequence ID" value="NZ_JAENJH010000001.1"/>
</dbReference>
<evidence type="ECO:0000313" key="2">
    <source>
        <dbReference type="Proteomes" id="UP000635245"/>
    </source>
</evidence>
<comment type="caution">
    <text evidence="1">The sequence shown here is derived from an EMBL/GenBank/DDBJ whole genome shotgun (WGS) entry which is preliminary data.</text>
</comment>
<proteinExistence type="predicted"/>
<gene>
    <name evidence="1" type="ORF">JHE00_03730</name>
</gene>
<keyword evidence="2" id="KW-1185">Reference proteome</keyword>
<organism evidence="1 2">
    <name type="scientific">Prauserella cavernicola</name>
    <dbReference type="NCBI Taxonomy" id="2800127"/>
    <lineage>
        <taxon>Bacteria</taxon>
        <taxon>Bacillati</taxon>
        <taxon>Actinomycetota</taxon>
        <taxon>Actinomycetes</taxon>
        <taxon>Pseudonocardiales</taxon>
        <taxon>Pseudonocardiaceae</taxon>
        <taxon>Prauserella</taxon>
    </lineage>
</organism>
<reference evidence="1" key="1">
    <citation type="submission" date="2020-12" db="EMBL/GenBank/DDBJ databases">
        <title>Prauserella sp. ASG 168, a novel actinomycete isolated from cave rock.</title>
        <authorList>
            <person name="Suriyachadkun C."/>
        </authorList>
    </citation>
    <scope>NUCLEOTIDE SEQUENCE</scope>
    <source>
        <strain evidence="1">ASG 168</strain>
    </source>
</reference>
<dbReference type="EMBL" id="JAENJH010000001">
    <property type="protein sequence ID" value="MBK1783424.1"/>
    <property type="molecule type" value="Genomic_DNA"/>
</dbReference>
<dbReference type="Proteomes" id="UP000635245">
    <property type="component" value="Unassembled WGS sequence"/>
</dbReference>
<dbReference type="AlphaFoldDB" id="A0A934QPM2"/>